<reference evidence="1" key="1">
    <citation type="journal article" date="2022" name="bioRxiv">
        <title>Sequencing and chromosome-scale assembly of the giantPleurodeles waltlgenome.</title>
        <authorList>
            <person name="Brown T."/>
            <person name="Elewa A."/>
            <person name="Iarovenko S."/>
            <person name="Subramanian E."/>
            <person name="Araus A.J."/>
            <person name="Petzold A."/>
            <person name="Susuki M."/>
            <person name="Suzuki K.-i.T."/>
            <person name="Hayashi T."/>
            <person name="Toyoda A."/>
            <person name="Oliveira C."/>
            <person name="Osipova E."/>
            <person name="Leigh N.D."/>
            <person name="Simon A."/>
            <person name="Yun M.H."/>
        </authorList>
    </citation>
    <scope>NUCLEOTIDE SEQUENCE</scope>
    <source>
        <strain evidence="1">20211129_DDA</strain>
        <tissue evidence="1">Liver</tissue>
    </source>
</reference>
<proteinExistence type="predicted"/>
<organism evidence="1 2">
    <name type="scientific">Pleurodeles waltl</name>
    <name type="common">Iberian ribbed newt</name>
    <dbReference type="NCBI Taxonomy" id="8319"/>
    <lineage>
        <taxon>Eukaryota</taxon>
        <taxon>Metazoa</taxon>
        <taxon>Chordata</taxon>
        <taxon>Craniata</taxon>
        <taxon>Vertebrata</taxon>
        <taxon>Euteleostomi</taxon>
        <taxon>Amphibia</taxon>
        <taxon>Batrachia</taxon>
        <taxon>Caudata</taxon>
        <taxon>Salamandroidea</taxon>
        <taxon>Salamandridae</taxon>
        <taxon>Pleurodelinae</taxon>
        <taxon>Pleurodeles</taxon>
    </lineage>
</organism>
<dbReference type="AlphaFoldDB" id="A0AAV7QT72"/>
<comment type="caution">
    <text evidence="1">The sequence shown here is derived from an EMBL/GenBank/DDBJ whole genome shotgun (WGS) entry which is preliminary data.</text>
</comment>
<name>A0AAV7QT72_PLEWA</name>
<dbReference type="Proteomes" id="UP001066276">
    <property type="component" value="Chromosome 6"/>
</dbReference>
<protein>
    <submittedName>
        <fullName evidence="1">Uncharacterized protein</fullName>
    </submittedName>
</protein>
<evidence type="ECO:0000313" key="2">
    <source>
        <dbReference type="Proteomes" id="UP001066276"/>
    </source>
</evidence>
<gene>
    <name evidence="1" type="ORF">NDU88_009516</name>
</gene>
<accession>A0AAV7QT72</accession>
<sequence>MKVQGGLSFEMAGVVRKIVRRETARVTMVRITRTAERVCTTPQGLKEGSPMGEQQVAQDVAGMVHCMEVAAWPEEIELGYGDNSLEEGKIVDGEMPGSSTQQWGHTESMWAAGQPNPTSTAILQVPLMVAAKSVDMQRKQRQLPLARQQALE</sequence>
<keyword evidence="2" id="KW-1185">Reference proteome</keyword>
<evidence type="ECO:0000313" key="1">
    <source>
        <dbReference type="EMBL" id="KAJ1143205.1"/>
    </source>
</evidence>
<dbReference type="EMBL" id="JANPWB010000010">
    <property type="protein sequence ID" value="KAJ1143205.1"/>
    <property type="molecule type" value="Genomic_DNA"/>
</dbReference>